<dbReference type="EMBL" id="JBEDUW010000002">
    <property type="protein sequence ID" value="KAK9943876.1"/>
    <property type="molecule type" value="Genomic_DNA"/>
</dbReference>
<dbReference type="PANTHER" id="PTHR28259:SF1">
    <property type="entry name" value="FLUORIDE EXPORT PROTEIN 1-RELATED"/>
    <property type="match status" value="1"/>
</dbReference>
<comment type="caution">
    <text evidence="9">The sequence shown here is derived from an EMBL/GenBank/DDBJ whole genome shotgun (WGS) entry which is preliminary data.</text>
</comment>
<dbReference type="Proteomes" id="UP001457282">
    <property type="component" value="Unassembled WGS sequence"/>
</dbReference>
<organism evidence="9 10">
    <name type="scientific">Rubus argutus</name>
    <name type="common">Southern blackberry</name>
    <dbReference type="NCBI Taxonomy" id="59490"/>
    <lineage>
        <taxon>Eukaryota</taxon>
        <taxon>Viridiplantae</taxon>
        <taxon>Streptophyta</taxon>
        <taxon>Embryophyta</taxon>
        <taxon>Tracheophyta</taxon>
        <taxon>Spermatophyta</taxon>
        <taxon>Magnoliopsida</taxon>
        <taxon>eudicotyledons</taxon>
        <taxon>Gunneridae</taxon>
        <taxon>Pentapetalae</taxon>
        <taxon>rosids</taxon>
        <taxon>fabids</taxon>
        <taxon>Rosales</taxon>
        <taxon>Rosaceae</taxon>
        <taxon>Rosoideae</taxon>
        <taxon>Rosoideae incertae sedis</taxon>
        <taxon>Rubus</taxon>
    </lineage>
</organism>
<keyword evidence="10" id="KW-1185">Reference proteome</keyword>
<evidence type="ECO:0000256" key="5">
    <source>
        <dbReference type="ARBA" id="ARBA00022989"/>
    </source>
</evidence>
<dbReference type="GO" id="GO:0005886">
    <property type="term" value="C:plasma membrane"/>
    <property type="evidence" value="ECO:0007669"/>
    <property type="project" value="UniProtKB-SubCell"/>
</dbReference>
<evidence type="ECO:0000256" key="8">
    <source>
        <dbReference type="ARBA" id="ARBA00035585"/>
    </source>
</evidence>
<dbReference type="PANTHER" id="PTHR28259">
    <property type="entry name" value="FLUORIDE EXPORT PROTEIN 1-RELATED"/>
    <property type="match status" value="1"/>
</dbReference>
<protein>
    <submittedName>
        <fullName evidence="9">Uncharacterized protein</fullName>
    </submittedName>
</protein>
<comment type="catalytic activity">
    <reaction evidence="8">
        <text>fluoride(in) = fluoride(out)</text>
        <dbReference type="Rhea" id="RHEA:76159"/>
        <dbReference type="ChEBI" id="CHEBI:17051"/>
    </reaction>
    <physiologicalReaction direction="left-to-right" evidence="8">
        <dbReference type="Rhea" id="RHEA:76160"/>
    </physiologicalReaction>
</comment>
<sequence>MEDSGTNGSEPRQSVTIDLTNSASSSLRCDSLSSLGAHPSQVDDDVESECVSEVGDIGDLALHSSRYSVSGSVNFLSAEDSKRDLGDYKNIPKLLEYGSCMTHLTFFGILGVLTRYLLLQKLFGPGVAGVTSDQTILYRDLPSNMVGSFLMGWCGVVFRADISYASEFLAIGLTTGLLGKP</sequence>
<keyword evidence="3" id="KW-1003">Cell membrane</keyword>
<evidence type="ECO:0000256" key="7">
    <source>
        <dbReference type="ARBA" id="ARBA00035120"/>
    </source>
</evidence>
<accession>A0AAW1Y3R0</accession>
<dbReference type="AlphaFoldDB" id="A0AAW1Y3R0"/>
<keyword evidence="6" id="KW-0472">Membrane</keyword>
<evidence type="ECO:0000313" key="9">
    <source>
        <dbReference type="EMBL" id="KAK9943876.1"/>
    </source>
</evidence>
<comment type="function">
    <text evidence="1">Fluoride channel required for the rapid expulsion of cytoplasmic fluoride.</text>
</comment>
<name>A0AAW1Y3R0_RUBAR</name>
<comment type="similarity">
    <text evidence="7">Belongs to the fluoride channel Fluc/FEX (TC 1.A.43) family.</text>
</comment>
<dbReference type="InterPro" id="IPR003691">
    <property type="entry name" value="FluC"/>
</dbReference>
<evidence type="ECO:0000313" key="10">
    <source>
        <dbReference type="Proteomes" id="UP001457282"/>
    </source>
</evidence>
<evidence type="ECO:0000256" key="6">
    <source>
        <dbReference type="ARBA" id="ARBA00023136"/>
    </source>
</evidence>
<keyword evidence="5" id="KW-1133">Transmembrane helix</keyword>
<dbReference type="GO" id="GO:1903425">
    <property type="term" value="F:fluoride transmembrane transporter activity"/>
    <property type="evidence" value="ECO:0007669"/>
    <property type="project" value="TreeGrafter"/>
</dbReference>
<gene>
    <name evidence="9" type="ORF">M0R45_009468</name>
</gene>
<evidence type="ECO:0000256" key="4">
    <source>
        <dbReference type="ARBA" id="ARBA00022692"/>
    </source>
</evidence>
<proteinExistence type="inferred from homology"/>
<keyword evidence="4" id="KW-0812">Transmembrane</keyword>
<comment type="subcellular location">
    <subcellularLocation>
        <location evidence="2">Cell membrane</location>
        <topology evidence="2">Multi-pass membrane protein</topology>
    </subcellularLocation>
</comment>
<evidence type="ECO:0000256" key="2">
    <source>
        <dbReference type="ARBA" id="ARBA00004651"/>
    </source>
</evidence>
<evidence type="ECO:0000256" key="1">
    <source>
        <dbReference type="ARBA" id="ARBA00002598"/>
    </source>
</evidence>
<reference evidence="9 10" key="1">
    <citation type="journal article" date="2023" name="G3 (Bethesda)">
        <title>A chromosome-length genome assembly and annotation of blackberry (Rubus argutus, cv. 'Hillquist').</title>
        <authorList>
            <person name="Bruna T."/>
            <person name="Aryal R."/>
            <person name="Dudchenko O."/>
            <person name="Sargent D.J."/>
            <person name="Mead D."/>
            <person name="Buti M."/>
            <person name="Cavallini A."/>
            <person name="Hytonen T."/>
            <person name="Andres J."/>
            <person name="Pham M."/>
            <person name="Weisz D."/>
            <person name="Mascagni F."/>
            <person name="Usai G."/>
            <person name="Natali L."/>
            <person name="Bassil N."/>
            <person name="Fernandez G.E."/>
            <person name="Lomsadze A."/>
            <person name="Armour M."/>
            <person name="Olukolu B."/>
            <person name="Poorten T."/>
            <person name="Britton C."/>
            <person name="Davik J."/>
            <person name="Ashrafi H."/>
            <person name="Aiden E.L."/>
            <person name="Borodovsky M."/>
            <person name="Worthington M."/>
        </authorList>
    </citation>
    <scope>NUCLEOTIDE SEQUENCE [LARGE SCALE GENOMIC DNA]</scope>
    <source>
        <strain evidence="9">PI 553951</strain>
    </source>
</reference>
<evidence type="ECO:0000256" key="3">
    <source>
        <dbReference type="ARBA" id="ARBA00022475"/>
    </source>
</evidence>